<dbReference type="GO" id="GO:0006508">
    <property type="term" value="P:proteolysis"/>
    <property type="evidence" value="ECO:0007669"/>
    <property type="project" value="UniProtKB-KW"/>
</dbReference>
<accession>A0A139AK64</accession>
<keyword evidence="5" id="KW-0378">Hydrolase</keyword>
<reference evidence="10 11" key="1">
    <citation type="journal article" date="2015" name="Genome Biol. Evol.">
        <title>Phylogenomic analyses indicate that early fungi evolved digesting cell walls of algal ancestors of land plants.</title>
        <authorList>
            <person name="Chang Y."/>
            <person name="Wang S."/>
            <person name="Sekimoto S."/>
            <person name="Aerts A.L."/>
            <person name="Choi C."/>
            <person name="Clum A."/>
            <person name="LaButti K.M."/>
            <person name="Lindquist E.A."/>
            <person name="Yee Ngan C."/>
            <person name="Ohm R.A."/>
            <person name="Salamov A.A."/>
            <person name="Grigoriev I.V."/>
            <person name="Spatafora J.W."/>
            <person name="Berbee M.L."/>
        </authorList>
    </citation>
    <scope>NUCLEOTIDE SEQUENCE [LARGE SCALE GENOMIC DNA]</scope>
    <source>
        <strain evidence="10 11">JEL478</strain>
    </source>
</reference>
<keyword evidence="6" id="KW-0788">Thiol protease</keyword>
<evidence type="ECO:0000256" key="5">
    <source>
        <dbReference type="ARBA" id="ARBA00022801"/>
    </source>
</evidence>
<proteinExistence type="predicted"/>
<feature type="domain" description="DUF3645" evidence="9">
    <location>
        <begin position="1330"/>
        <end position="1361"/>
    </location>
</feature>
<dbReference type="PANTHER" id="PTHR13367">
    <property type="entry name" value="UBIQUITIN THIOESTERASE"/>
    <property type="match status" value="1"/>
</dbReference>
<keyword evidence="3" id="KW-0645">Protease</keyword>
<dbReference type="EC" id="3.4.19.12" evidence="2"/>
<dbReference type="Pfam" id="PF12359">
    <property type="entry name" value="DUF3645"/>
    <property type="match status" value="1"/>
</dbReference>
<evidence type="ECO:0000256" key="7">
    <source>
        <dbReference type="SAM" id="Coils"/>
    </source>
</evidence>
<dbReference type="InterPro" id="IPR051346">
    <property type="entry name" value="OTU_Deubiquitinase"/>
</dbReference>
<protein>
    <recommendedName>
        <fullName evidence="2">ubiquitinyl hydrolase 1</fullName>
        <ecNumber evidence="2">3.4.19.12</ecNumber>
    </recommendedName>
</protein>
<sequence>MEQSARGNLPYANLHLLRETSFSKPGFIAFGSMRSYPLHQWPKIVCALRDRTLPLGETSVRTLFRMAAYQIGTLSHSKGNNDTSSFRSLVHRDAHHISTRSHAEINDTWHVQLREDSELAAELVKELQHWAARLQLKPRDHDSFLVIAEITAFAAQYVPLDLRLQLSEAATTWAEAITLKLAKKNCTPEEMLTLRARQCLFYGYAILAISAVGSCDDDAAGKLVTWIVLFNNSLVFGDDPAYSGILKNVRTSVQRAMSERISAVLRLVEKNAHLLTGAIDLIQEGTPMTLQWKRVTEGIQSTVCFEATAENGDLHTINILSGVFLLNGAPPGRLSQDIRNNPLFKRHFGDRDFEVTRRESNGQYVFRTMHAVDGHYFYEFSLREGVLVVRELRKDPQATNTFSQNLQLVDVGNNWFTDLPIRLQTMHSHWILAGQRVMVMRSIDVFNRSVQFIIHNGQCYSVTLADANCGPSDLLRHTSTMNRFIVVNSSPPSRLESVKAVMTKLEDEKYIHTLELKKTIFLDLPRLSIRFLMSDAPGAPIQSINYSGFKLANEQQLRLLPWFQHYLVLEPMRDTLDANLKLLVPNGKLLAQQDGIKVSISGCDSTSLPLHVFEWDPRREIFTSSTLTGRLQLAATLTASGSLLPEPLLHMTASEAAINTVRHCWIGRPLESSERNALENVLEHSWREPSLTILCTELLRQTELLRFLHEADERKASASTEATKATHDWRTIAVTELRSRMTSEHPDNRLRRWLSSSESSFAGTCSQPFRRWNAVTLAQNKQQNLPMKSTVIQDTVTGYENDLLQLIVEGSKGQPPVFPLEYRNTGSVFENEMIKDLRESWDLHNRAPSLRVRSDARVKSGQLASSVDANIKDLNQYIQNVVSGDLNRCPLLLMVNRAPTLSFGDLLQVAQVEEITDDHPLADLLPVMTLQTYLQFRQVVLTYLSLLVLRDRLHRIRDAFESKDFATQRTILLRELSTHHKWSVSEHPGWLVFEVEGRIQVRPEQYDVAHHLMKNPRAITQLNMGLGKTRVILPLLMIHFAGNSGVIPRVTILSALLREASEYLESHLTSSSLSIRIHQQPFCRDVKLSSKHVALIRQQLFAGPGRVCVVVAPEHRLSLELKLQELRFAQSSADVIKPLTDILTKMKFVDIFDESDELLSLRQQLVYAVGQREGLQDCTIRFTTMQALLRVVNDAKQGSDLFNVITECGKKSAPIVAGCYGTIRLNAFSNDSNPTAIRGRLRRAILEALAHDSEGDLDWLHLYLERLPSKSRESFIEYLIDDMASDVDFRDEINPSFWAYIYILRGCLAFGLLEHTLELRNRVNYGIAAKRPKKVAIPFRAADVAAQRSEFNHPDVVLLLTTLAYYQDGLERQEVLEALRMVLKTSSEPTRNFYYNRWIAPLRSELSREQFEMIQDVNTLDLSNPTQTDILFKFLRKSMTLIDFWLAKTVFAKEMSQYPKRIANNAWHLATSHYPVGFSGTNDNKHLLPLLVQAEDPVDNLRATNGLMLDCILRQTEFCDELQILDTNVEEPMWRKLARFARTGARFNALIDVGSLLAGSSNEAVARFLVGADKNPNDTDENFNKKFKGVYFFDATVHHTWMVLDTETRLVVPRSQSPIHEQDSFVLFDDARSRGSDMTMPADAIGLLTIGPSTTKDRLMQGAGRLRLLTARLQKLVIVSSDDVKAKIQSDLRKPHSGVKIRDVLQWVVGNSSKSNDRDLWMWSEQGKFYATSDGKPVDDDWRLEKLYALPTKHTTVAVAADGSFNSNSIQRQREQEVSTSQGHSRANVLQELGRRCAHYGAEVQIAVSKMANDECERELEMEEEEELEKEQEIPRQHAVVEKRWQYSTALTATSISDLATQCMSIKAAATSFIAQHHIAVLRWPHRLYCTVDFLRTVANNAPLDFLRVADVAILFNNGDVLMLSDKEADAILALVLSHRPNRPEQWRLVNVSHARTCHSDLPDDLAAAVEVLNGETVFLDDKRKAAVKALVDRGDKDTKSPVMDLVASRMRSDWSRSHLEAVYRSLELSRLIPGDRAAGPVGEVEE</sequence>
<evidence type="ECO:0000256" key="6">
    <source>
        <dbReference type="ARBA" id="ARBA00022807"/>
    </source>
</evidence>
<evidence type="ECO:0000259" key="9">
    <source>
        <dbReference type="Pfam" id="PF12359"/>
    </source>
</evidence>
<dbReference type="OrthoDB" id="3182339at2759"/>
<evidence type="ECO:0000256" key="3">
    <source>
        <dbReference type="ARBA" id="ARBA00022670"/>
    </source>
</evidence>
<comment type="catalytic activity">
    <reaction evidence="1">
        <text>Thiol-dependent hydrolysis of ester, thioester, amide, peptide and isopeptide bonds formed by the C-terminal Gly of ubiquitin (a 76-residue protein attached to proteins as an intracellular targeting signal).</text>
        <dbReference type="EC" id="3.4.19.12"/>
    </reaction>
</comment>
<dbReference type="InterPro" id="IPR022105">
    <property type="entry name" value="DUF3645"/>
</dbReference>
<dbReference type="OMA" id="AMACIDE"/>
<keyword evidence="4" id="KW-0833">Ubl conjugation pathway</keyword>
<evidence type="ECO:0000256" key="4">
    <source>
        <dbReference type="ARBA" id="ARBA00022786"/>
    </source>
</evidence>
<feature type="domain" description="DUF3638" evidence="8">
    <location>
        <begin position="979"/>
        <end position="1195"/>
    </location>
</feature>
<dbReference type="EMBL" id="KQ965750">
    <property type="protein sequence ID" value="KXS16815.1"/>
    <property type="molecule type" value="Genomic_DNA"/>
</dbReference>
<name>A0A139AK64_GONPJ</name>
<keyword evidence="11" id="KW-1185">Reference proteome</keyword>
<dbReference type="Pfam" id="PF12340">
    <property type="entry name" value="DUF3638"/>
    <property type="match status" value="1"/>
</dbReference>
<dbReference type="GO" id="GO:0004843">
    <property type="term" value="F:cysteine-type deubiquitinase activity"/>
    <property type="evidence" value="ECO:0007669"/>
    <property type="project" value="UniProtKB-EC"/>
</dbReference>
<organism evidence="10 11">
    <name type="scientific">Gonapodya prolifera (strain JEL478)</name>
    <name type="common">Monoblepharis prolifera</name>
    <dbReference type="NCBI Taxonomy" id="1344416"/>
    <lineage>
        <taxon>Eukaryota</taxon>
        <taxon>Fungi</taxon>
        <taxon>Fungi incertae sedis</taxon>
        <taxon>Chytridiomycota</taxon>
        <taxon>Chytridiomycota incertae sedis</taxon>
        <taxon>Monoblepharidomycetes</taxon>
        <taxon>Monoblepharidales</taxon>
        <taxon>Gonapodyaceae</taxon>
        <taxon>Gonapodya</taxon>
    </lineage>
</organism>
<gene>
    <name evidence="10" type="ORF">M427DRAFT_285457</name>
</gene>
<keyword evidence="7" id="KW-0175">Coiled coil</keyword>
<dbReference type="STRING" id="1344416.A0A139AK64"/>
<evidence type="ECO:0000313" key="10">
    <source>
        <dbReference type="EMBL" id="KXS16815.1"/>
    </source>
</evidence>
<evidence type="ECO:0000313" key="11">
    <source>
        <dbReference type="Proteomes" id="UP000070544"/>
    </source>
</evidence>
<evidence type="ECO:0000256" key="2">
    <source>
        <dbReference type="ARBA" id="ARBA00012759"/>
    </source>
</evidence>
<dbReference type="InterPro" id="IPR022099">
    <property type="entry name" value="DUF3638"/>
</dbReference>
<dbReference type="Proteomes" id="UP000070544">
    <property type="component" value="Unassembled WGS sequence"/>
</dbReference>
<evidence type="ECO:0000256" key="1">
    <source>
        <dbReference type="ARBA" id="ARBA00000707"/>
    </source>
</evidence>
<evidence type="ECO:0000259" key="8">
    <source>
        <dbReference type="Pfam" id="PF12340"/>
    </source>
</evidence>
<dbReference type="PANTHER" id="PTHR13367:SF33">
    <property type="entry name" value="P-LOOP CONTAINING NUCLEOSIDE TRIPHOSPHATE HYDROLASE PROTEIN"/>
    <property type="match status" value="1"/>
</dbReference>
<feature type="coiled-coil region" evidence="7">
    <location>
        <begin position="1806"/>
        <end position="1833"/>
    </location>
</feature>